<proteinExistence type="predicted"/>
<protein>
    <recommendedName>
        <fullName evidence="3">SMODS and SLOG-associating 2TM effector domain-containing protein</fullName>
    </recommendedName>
</protein>
<keyword evidence="2" id="KW-0812">Transmembrane</keyword>
<feature type="transmembrane region" description="Helical" evidence="2">
    <location>
        <begin position="390"/>
        <end position="416"/>
    </location>
</feature>
<feature type="compositionally biased region" description="Gly residues" evidence="1">
    <location>
        <begin position="127"/>
        <end position="137"/>
    </location>
</feature>
<feature type="compositionally biased region" description="Polar residues" evidence="1">
    <location>
        <begin position="113"/>
        <end position="126"/>
    </location>
</feature>
<gene>
    <name evidence="4" type="ORF">JAAARDRAFT_252868</name>
</gene>
<organism evidence="4 5">
    <name type="scientific">Jaapia argillacea MUCL 33604</name>
    <dbReference type="NCBI Taxonomy" id="933084"/>
    <lineage>
        <taxon>Eukaryota</taxon>
        <taxon>Fungi</taxon>
        <taxon>Dikarya</taxon>
        <taxon>Basidiomycota</taxon>
        <taxon>Agaricomycotina</taxon>
        <taxon>Agaricomycetes</taxon>
        <taxon>Agaricomycetidae</taxon>
        <taxon>Jaapiales</taxon>
        <taxon>Jaapiaceae</taxon>
        <taxon>Jaapia</taxon>
    </lineage>
</organism>
<evidence type="ECO:0000256" key="2">
    <source>
        <dbReference type="SAM" id="Phobius"/>
    </source>
</evidence>
<evidence type="ECO:0000256" key="1">
    <source>
        <dbReference type="SAM" id="MobiDB-lite"/>
    </source>
</evidence>
<dbReference type="AlphaFoldDB" id="A0A067Q3A5"/>
<dbReference type="Proteomes" id="UP000027265">
    <property type="component" value="Unassembled WGS sequence"/>
</dbReference>
<sequence>MATTSPSTGNSPNLDSSSSSSSPARIALPPDNGSAVHLSRVTEQPHLSASPVDTLHPSRVPSPSSQGHDRRSSSYASSSIPQRLPSDASTSTRIHVARGTSPPLPPVPASSEGHATTRPQNAQASGSGYGNMAGVGSGESASRRNSGRYSNPGGGDSRGSADGNGKGNADYNPMMSIPGAYNPPPPQNPYAPPAPPPRTYTGRPNPSTRVVSFPPPNDGSNGPMSPRRQPSVVQTPADWIVPTVSMDVSEKFRRSTVKERLDPTLAVARTERAKFAASAKQTGMVLNCAIGAQVLLGALVTSVSAATTGRQTSIATAVLGGMTTLVASYLAKMRGSSEPDLSITRTKDLDAFIREVDGFVLDHGSETGFSSSISSPYSSHRTSTARTLDFGGVGMSLFVFLFVLCPAHHLLILVFAL</sequence>
<feature type="compositionally biased region" description="Gly residues" evidence="1">
    <location>
        <begin position="152"/>
        <end position="166"/>
    </location>
</feature>
<feature type="compositionally biased region" description="Polar residues" evidence="1">
    <location>
        <begin position="1"/>
        <end position="15"/>
    </location>
</feature>
<keyword evidence="2" id="KW-1133">Transmembrane helix</keyword>
<dbReference type="OrthoDB" id="3245801at2759"/>
<name>A0A067Q3A5_9AGAM</name>
<dbReference type="STRING" id="933084.A0A067Q3A5"/>
<dbReference type="EMBL" id="KL197718">
    <property type="protein sequence ID" value="KDQ57957.1"/>
    <property type="molecule type" value="Genomic_DNA"/>
</dbReference>
<feature type="region of interest" description="Disordered" evidence="1">
    <location>
        <begin position="1"/>
        <end position="232"/>
    </location>
</feature>
<dbReference type="HOGENOM" id="CLU_658986_0_0_1"/>
<evidence type="ECO:0000313" key="4">
    <source>
        <dbReference type="EMBL" id="KDQ57957.1"/>
    </source>
</evidence>
<feature type="compositionally biased region" description="Polar residues" evidence="1">
    <location>
        <begin position="139"/>
        <end position="149"/>
    </location>
</feature>
<evidence type="ECO:0000313" key="5">
    <source>
        <dbReference type="Proteomes" id="UP000027265"/>
    </source>
</evidence>
<accession>A0A067Q3A5</accession>
<keyword evidence="2" id="KW-0472">Membrane</keyword>
<dbReference type="NCBIfam" id="NF033635">
    <property type="entry name" value="SLATT_fungal"/>
    <property type="match status" value="1"/>
</dbReference>
<dbReference type="InParanoid" id="A0A067Q3A5"/>
<dbReference type="InterPro" id="IPR041622">
    <property type="entry name" value="SLATT_fungi"/>
</dbReference>
<dbReference type="Pfam" id="PF18142">
    <property type="entry name" value="SLATT_fungal"/>
    <property type="match status" value="1"/>
</dbReference>
<keyword evidence="5" id="KW-1185">Reference proteome</keyword>
<feature type="transmembrane region" description="Helical" evidence="2">
    <location>
        <begin position="284"/>
        <end position="306"/>
    </location>
</feature>
<feature type="domain" description="SMODS and SLOG-associating 2TM effector" evidence="3">
    <location>
        <begin position="268"/>
        <end position="370"/>
    </location>
</feature>
<reference evidence="5" key="1">
    <citation type="journal article" date="2014" name="Proc. Natl. Acad. Sci. U.S.A.">
        <title>Extensive sampling of basidiomycete genomes demonstrates inadequacy of the white-rot/brown-rot paradigm for wood decay fungi.</title>
        <authorList>
            <person name="Riley R."/>
            <person name="Salamov A.A."/>
            <person name="Brown D.W."/>
            <person name="Nagy L.G."/>
            <person name="Floudas D."/>
            <person name="Held B.W."/>
            <person name="Levasseur A."/>
            <person name="Lombard V."/>
            <person name="Morin E."/>
            <person name="Otillar R."/>
            <person name="Lindquist E.A."/>
            <person name="Sun H."/>
            <person name="LaButti K.M."/>
            <person name="Schmutz J."/>
            <person name="Jabbour D."/>
            <person name="Luo H."/>
            <person name="Baker S.E."/>
            <person name="Pisabarro A.G."/>
            <person name="Walton J.D."/>
            <person name="Blanchette R.A."/>
            <person name="Henrissat B."/>
            <person name="Martin F."/>
            <person name="Cullen D."/>
            <person name="Hibbett D.S."/>
            <person name="Grigoriev I.V."/>
        </authorList>
    </citation>
    <scope>NUCLEOTIDE SEQUENCE [LARGE SCALE GENOMIC DNA]</scope>
    <source>
        <strain evidence="5">MUCL 33604</strain>
    </source>
</reference>
<feature type="transmembrane region" description="Helical" evidence="2">
    <location>
        <begin position="312"/>
        <end position="331"/>
    </location>
</feature>
<feature type="compositionally biased region" description="Pro residues" evidence="1">
    <location>
        <begin position="181"/>
        <end position="198"/>
    </location>
</feature>
<evidence type="ECO:0000259" key="3">
    <source>
        <dbReference type="Pfam" id="PF18142"/>
    </source>
</evidence>